<evidence type="ECO:0000256" key="1">
    <source>
        <dbReference type="SAM" id="MobiDB-lite"/>
    </source>
</evidence>
<accession>A0A8K0G8M6</accession>
<evidence type="ECO:0000313" key="2">
    <source>
        <dbReference type="EMBL" id="KAF2890234.1"/>
    </source>
</evidence>
<gene>
    <name evidence="2" type="ORF">ILUMI_15939</name>
</gene>
<sequence length="78" mass="9614">TSNIEEKKEKKDRQRGSWNSKQTSVMKEFFKKHIKDKITPRKHECLQLQSEHKDMFKDKTWVQIKVFIYNIFKNQQRS</sequence>
<feature type="region of interest" description="Disordered" evidence="1">
    <location>
        <begin position="1"/>
        <end position="22"/>
    </location>
</feature>
<feature type="compositionally biased region" description="Basic and acidic residues" evidence="1">
    <location>
        <begin position="1"/>
        <end position="15"/>
    </location>
</feature>
<keyword evidence="3" id="KW-1185">Reference proteome</keyword>
<name>A0A8K0G8M6_IGNLU</name>
<organism evidence="2 3">
    <name type="scientific">Ignelater luminosus</name>
    <name type="common">Cucubano</name>
    <name type="synonym">Pyrophorus luminosus</name>
    <dbReference type="NCBI Taxonomy" id="2038154"/>
    <lineage>
        <taxon>Eukaryota</taxon>
        <taxon>Metazoa</taxon>
        <taxon>Ecdysozoa</taxon>
        <taxon>Arthropoda</taxon>
        <taxon>Hexapoda</taxon>
        <taxon>Insecta</taxon>
        <taxon>Pterygota</taxon>
        <taxon>Neoptera</taxon>
        <taxon>Endopterygota</taxon>
        <taxon>Coleoptera</taxon>
        <taxon>Polyphaga</taxon>
        <taxon>Elateriformia</taxon>
        <taxon>Elateroidea</taxon>
        <taxon>Elateridae</taxon>
        <taxon>Agrypninae</taxon>
        <taxon>Pyrophorini</taxon>
        <taxon>Ignelater</taxon>
    </lineage>
</organism>
<dbReference type="EMBL" id="VTPC01056187">
    <property type="protein sequence ID" value="KAF2890234.1"/>
    <property type="molecule type" value="Genomic_DNA"/>
</dbReference>
<evidence type="ECO:0000313" key="3">
    <source>
        <dbReference type="Proteomes" id="UP000801492"/>
    </source>
</evidence>
<dbReference type="Proteomes" id="UP000801492">
    <property type="component" value="Unassembled WGS sequence"/>
</dbReference>
<dbReference type="AlphaFoldDB" id="A0A8K0G8M6"/>
<reference evidence="2" key="1">
    <citation type="submission" date="2019-08" db="EMBL/GenBank/DDBJ databases">
        <title>The genome of the North American firefly Photinus pyralis.</title>
        <authorList>
            <consortium name="Photinus pyralis genome working group"/>
            <person name="Fallon T.R."/>
            <person name="Sander Lower S.E."/>
            <person name="Weng J.-K."/>
        </authorList>
    </citation>
    <scope>NUCLEOTIDE SEQUENCE</scope>
    <source>
        <strain evidence="2">TRF0915ILg1</strain>
        <tissue evidence="2">Whole body</tissue>
    </source>
</reference>
<comment type="caution">
    <text evidence="2">The sequence shown here is derived from an EMBL/GenBank/DDBJ whole genome shotgun (WGS) entry which is preliminary data.</text>
</comment>
<protein>
    <submittedName>
        <fullName evidence="2">Uncharacterized protein</fullName>
    </submittedName>
</protein>
<proteinExistence type="predicted"/>
<feature type="non-terminal residue" evidence="2">
    <location>
        <position position="1"/>
    </location>
</feature>
<dbReference type="OrthoDB" id="6783964at2759"/>